<keyword evidence="1" id="KW-0472">Membrane</keyword>
<dbReference type="RefSeq" id="WP_106163685.1">
    <property type="nucleotide sequence ID" value="NZ_PVUF01000005.1"/>
</dbReference>
<dbReference type="EMBL" id="PVUF01000005">
    <property type="protein sequence ID" value="PRZ48004.1"/>
    <property type="molecule type" value="Genomic_DNA"/>
</dbReference>
<sequence>MSISDYFSKQFGSSAPAGGNSYSWGGKYGSVDLYRPSIGSLDLGVPVMEAPPGKVTGSIDGSSPSVDWLKGLTSVVLQNMGSKGDGGGAQVTPVAYGSGGNDGGGMSWGVIALGAVAVGAVIYASQAK</sequence>
<proteinExistence type="predicted"/>
<reference evidence="2 3" key="1">
    <citation type="submission" date="2018-03" db="EMBL/GenBank/DDBJ databases">
        <title>Genomic Encyclopedia of Archaeal and Bacterial Type Strains, Phase II (KMG-II): from individual species to whole genera.</title>
        <authorList>
            <person name="Goeker M."/>
        </authorList>
    </citation>
    <scope>NUCLEOTIDE SEQUENCE [LARGE SCALE GENOMIC DNA]</scope>
    <source>
        <strain evidence="2 3">DSM 25328</strain>
    </source>
</reference>
<dbReference type="AlphaFoldDB" id="A0A2T1AHE8"/>
<evidence type="ECO:0000313" key="2">
    <source>
        <dbReference type="EMBL" id="PRZ48004.1"/>
    </source>
</evidence>
<keyword evidence="1" id="KW-1133">Transmembrane helix</keyword>
<name>A0A2T1AHE8_TRISK</name>
<comment type="caution">
    <text evidence="2">The sequence shown here is derived from an EMBL/GenBank/DDBJ whole genome shotgun (WGS) entry which is preliminary data.</text>
</comment>
<organism evidence="2 3">
    <name type="scientific">Tritonibacter scottomollicae</name>
    <name type="common">Epibacterium scottomollicae</name>
    <dbReference type="NCBI Taxonomy" id="483013"/>
    <lineage>
        <taxon>Bacteria</taxon>
        <taxon>Pseudomonadati</taxon>
        <taxon>Pseudomonadota</taxon>
        <taxon>Alphaproteobacteria</taxon>
        <taxon>Rhodobacterales</taxon>
        <taxon>Paracoccaceae</taxon>
        <taxon>Tritonibacter</taxon>
    </lineage>
</organism>
<dbReference type="Proteomes" id="UP000237718">
    <property type="component" value="Unassembled WGS sequence"/>
</dbReference>
<gene>
    <name evidence="2" type="ORF">CLV89_105229</name>
</gene>
<evidence type="ECO:0000313" key="3">
    <source>
        <dbReference type="Proteomes" id="UP000237718"/>
    </source>
</evidence>
<evidence type="ECO:0000256" key="1">
    <source>
        <dbReference type="SAM" id="Phobius"/>
    </source>
</evidence>
<accession>A0A2T1AHE8</accession>
<feature type="transmembrane region" description="Helical" evidence="1">
    <location>
        <begin position="106"/>
        <end position="124"/>
    </location>
</feature>
<keyword evidence="1" id="KW-0812">Transmembrane</keyword>
<protein>
    <submittedName>
        <fullName evidence="2">Uncharacterized protein</fullName>
    </submittedName>
</protein>